<dbReference type="InterPro" id="IPR011051">
    <property type="entry name" value="RmlC_Cupin_sf"/>
</dbReference>
<dbReference type="InterPro" id="IPR050807">
    <property type="entry name" value="TransReg_Diox_bact_type"/>
</dbReference>
<name>A0A4R2QDJ7_9PSEU</name>
<sequence length="187" mass="19886">MDEQERPLAGNLRRQRQRAGLSVVELARRAGLGRATLTQLEAGTGNPTLETLYALASELGVTLADLIAEPAHTAGPRVIRAGAGEATRGAVVEARLLHRAGHSTGTVELYAVTLWPEECQLSRPHAPGTREHLHVHSGRAVVGPADAPIELGADDYVDFPADVPHSYRAIPGEQPVRATLTIHTPTS</sequence>
<dbReference type="Proteomes" id="UP000294911">
    <property type="component" value="Unassembled WGS sequence"/>
</dbReference>
<evidence type="ECO:0000256" key="1">
    <source>
        <dbReference type="ARBA" id="ARBA00023125"/>
    </source>
</evidence>
<accession>A0A4R2QDJ7</accession>
<dbReference type="InterPro" id="IPR013096">
    <property type="entry name" value="Cupin_2"/>
</dbReference>
<dbReference type="CDD" id="cd00093">
    <property type="entry name" value="HTH_XRE"/>
    <property type="match status" value="1"/>
</dbReference>
<dbReference type="PROSITE" id="PS50943">
    <property type="entry name" value="HTH_CROC1"/>
    <property type="match status" value="1"/>
</dbReference>
<dbReference type="PANTHER" id="PTHR46797">
    <property type="entry name" value="HTH-TYPE TRANSCRIPTIONAL REGULATOR"/>
    <property type="match status" value="1"/>
</dbReference>
<dbReference type="Pfam" id="PF07883">
    <property type="entry name" value="Cupin_2"/>
    <property type="match status" value="1"/>
</dbReference>
<feature type="domain" description="HTH cro/C1-type" evidence="2">
    <location>
        <begin position="12"/>
        <end position="66"/>
    </location>
</feature>
<dbReference type="InterPro" id="IPR014710">
    <property type="entry name" value="RmlC-like_jellyroll"/>
</dbReference>
<dbReference type="CDD" id="cd02209">
    <property type="entry name" value="cupin_XRE_C"/>
    <property type="match status" value="1"/>
</dbReference>
<evidence type="ECO:0000313" key="3">
    <source>
        <dbReference type="EMBL" id="TCP45071.1"/>
    </source>
</evidence>
<gene>
    <name evidence="3" type="ORF">EV191_11737</name>
</gene>
<dbReference type="InterPro" id="IPR010982">
    <property type="entry name" value="Lambda_DNA-bd_dom_sf"/>
</dbReference>
<organism evidence="3 4">
    <name type="scientific">Tamaricihabitans halophyticus</name>
    <dbReference type="NCBI Taxonomy" id="1262583"/>
    <lineage>
        <taxon>Bacteria</taxon>
        <taxon>Bacillati</taxon>
        <taxon>Actinomycetota</taxon>
        <taxon>Actinomycetes</taxon>
        <taxon>Pseudonocardiales</taxon>
        <taxon>Pseudonocardiaceae</taxon>
        <taxon>Tamaricihabitans</taxon>
    </lineage>
</organism>
<dbReference type="GO" id="GO:0003700">
    <property type="term" value="F:DNA-binding transcription factor activity"/>
    <property type="evidence" value="ECO:0007669"/>
    <property type="project" value="TreeGrafter"/>
</dbReference>
<evidence type="ECO:0000259" key="2">
    <source>
        <dbReference type="PROSITE" id="PS50943"/>
    </source>
</evidence>
<dbReference type="AlphaFoldDB" id="A0A4R2QDJ7"/>
<dbReference type="OrthoDB" id="5584941at2"/>
<dbReference type="SUPFAM" id="SSF51182">
    <property type="entry name" value="RmlC-like cupins"/>
    <property type="match status" value="1"/>
</dbReference>
<comment type="caution">
    <text evidence="3">The sequence shown here is derived from an EMBL/GenBank/DDBJ whole genome shotgun (WGS) entry which is preliminary data.</text>
</comment>
<dbReference type="InterPro" id="IPR001387">
    <property type="entry name" value="Cro/C1-type_HTH"/>
</dbReference>
<dbReference type="RefSeq" id="WP_132880200.1">
    <property type="nucleotide sequence ID" value="NZ_SLXQ01000017.1"/>
</dbReference>
<keyword evidence="1" id="KW-0238">DNA-binding</keyword>
<proteinExistence type="predicted"/>
<reference evidence="3 4" key="1">
    <citation type="submission" date="2019-03" db="EMBL/GenBank/DDBJ databases">
        <title>Genomic Encyclopedia of Type Strains, Phase IV (KMG-IV): sequencing the most valuable type-strain genomes for metagenomic binning, comparative biology and taxonomic classification.</title>
        <authorList>
            <person name="Goeker M."/>
        </authorList>
    </citation>
    <scope>NUCLEOTIDE SEQUENCE [LARGE SCALE GENOMIC DNA]</scope>
    <source>
        <strain evidence="3 4">DSM 45765</strain>
    </source>
</reference>
<dbReference type="Gene3D" id="2.60.120.10">
    <property type="entry name" value="Jelly Rolls"/>
    <property type="match status" value="1"/>
</dbReference>
<dbReference type="GO" id="GO:0005829">
    <property type="term" value="C:cytosol"/>
    <property type="evidence" value="ECO:0007669"/>
    <property type="project" value="TreeGrafter"/>
</dbReference>
<dbReference type="Gene3D" id="1.10.260.40">
    <property type="entry name" value="lambda repressor-like DNA-binding domains"/>
    <property type="match status" value="1"/>
</dbReference>
<dbReference type="GO" id="GO:0003677">
    <property type="term" value="F:DNA binding"/>
    <property type="evidence" value="ECO:0007669"/>
    <property type="project" value="UniProtKB-KW"/>
</dbReference>
<keyword evidence="4" id="KW-1185">Reference proteome</keyword>
<dbReference type="PANTHER" id="PTHR46797:SF1">
    <property type="entry name" value="METHYLPHOSPHONATE SYNTHASE"/>
    <property type="match status" value="1"/>
</dbReference>
<evidence type="ECO:0000313" key="4">
    <source>
        <dbReference type="Proteomes" id="UP000294911"/>
    </source>
</evidence>
<dbReference type="SMART" id="SM00530">
    <property type="entry name" value="HTH_XRE"/>
    <property type="match status" value="1"/>
</dbReference>
<dbReference type="Pfam" id="PF01381">
    <property type="entry name" value="HTH_3"/>
    <property type="match status" value="1"/>
</dbReference>
<dbReference type="SUPFAM" id="SSF47413">
    <property type="entry name" value="lambda repressor-like DNA-binding domains"/>
    <property type="match status" value="1"/>
</dbReference>
<protein>
    <submittedName>
        <fullName evidence="3">XRE family transcriptional regulator</fullName>
    </submittedName>
</protein>
<dbReference type="EMBL" id="SLXQ01000017">
    <property type="protein sequence ID" value="TCP45071.1"/>
    <property type="molecule type" value="Genomic_DNA"/>
</dbReference>